<evidence type="ECO:0000313" key="1">
    <source>
        <dbReference type="EMBL" id="VVC03270.1"/>
    </source>
</evidence>
<name>A0A5E4LMJ3_9ARCH</name>
<dbReference type="Proteomes" id="UP000789941">
    <property type="component" value="Unassembled WGS sequence"/>
</dbReference>
<dbReference type="EMBL" id="CABMJJ010000007">
    <property type="protein sequence ID" value="VVC03270.1"/>
    <property type="molecule type" value="Genomic_DNA"/>
</dbReference>
<gene>
    <name evidence="1" type="ORF">LFW2832_00264</name>
</gene>
<comment type="caution">
    <text evidence="1">The sequence shown here is derived from an EMBL/GenBank/DDBJ whole genome shotgun (WGS) entry which is preliminary data.</text>
</comment>
<sequence>MGGEQKIETARTDGSSLVVRRTTLPAPTGLMGRFLGQLAELEPATHIHPRTIDENRLYRVYSEMKGNIEKEDTSTKTRLLLLLHSTNPDSVIETLRRQVLLGLLEDFLDEKIVAKAIRTEHIRKEFLFTFALNTEQEGRVVIKLAEPTCDVLRRISETHEKSYVRLREFLDYLPDDQRARFDLATAQYLDHGGKRYAYRIQYEGKNTVLVIAMASANEGNGAAFLPIMRKEADLYEIARQQPLKVLHVPDVFGVVGKLDDAGIVLTDITKGGNARLMCIQCNTDLIPQELVTDYYQDMGLLHRVMSDHGVRNFDIRAEGSVYVQRSLKDGLTRIYALDFENLVD</sequence>
<proteinExistence type="predicted"/>
<evidence type="ECO:0000313" key="2">
    <source>
        <dbReference type="Proteomes" id="UP000789941"/>
    </source>
</evidence>
<organism evidence="1 2">
    <name type="scientific">Candidatus Bilamarchaeum dharawalense</name>
    <dbReference type="NCBI Taxonomy" id="2885759"/>
    <lineage>
        <taxon>Archaea</taxon>
        <taxon>Candidatus Micrarchaeota</taxon>
        <taxon>Candidatus Micrarchaeia</taxon>
        <taxon>Candidatus Anstonellales</taxon>
        <taxon>Candidatus Bilamarchaeaceae</taxon>
        <taxon>Candidatus Bilamarchaeum</taxon>
    </lineage>
</organism>
<reference evidence="1 2" key="1">
    <citation type="submission" date="2019-08" db="EMBL/GenBank/DDBJ databases">
        <authorList>
            <person name="Vazquez-Campos X."/>
        </authorList>
    </citation>
    <scope>NUCLEOTIDE SEQUENCE [LARGE SCALE GENOMIC DNA]</scope>
    <source>
        <strain evidence="1">LFW-283_2</strain>
    </source>
</reference>
<protein>
    <submittedName>
        <fullName evidence="1">Uncharacterized protein</fullName>
    </submittedName>
</protein>
<dbReference type="AlphaFoldDB" id="A0A5E4LMJ3"/>
<accession>A0A5E4LMJ3</accession>